<evidence type="ECO:0000313" key="3">
    <source>
        <dbReference type="Proteomes" id="UP000613030"/>
    </source>
</evidence>
<keyword evidence="3" id="KW-1185">Reference proteome</keyword>
<evidence type="ECO:0008006" key="4">
    <source>
        <dbReference type="Google" id="ProtNLM"/>
    </source>
</evidence>
<accession>A0ABS1KYG9</accession>
<dbReference type="Gene3D" id="2.60.40.3620">
    <property type="match status" value="1"/>
</dbReference>
<dbReference type="EMBL" id="JAERRB010000011">
    <property type="protein sequence ID" value="MBL0744459.1"/>
    <property type="molecule type" value="Genomic_DNA"/>
</dbReference>
<sequence>MKKLFSVKFLMMLVMPLVFVACSKDDPAPEELVPKLDGVYIYGTNTIAETAVEPAARMALAQLDLNKAPKTKTVDGVYGKFMYIGAGAKIKIANVVSGVATRLGVVGGGKKEKGTDVADNLIPIGNTVIHGDLVADEAEISVTDAGLYFAVVNINKKTVVLAPVTANIIGDATPGNWATGTAIAPKSASKDSTVFESTIKLKGAAGYRYRFHDGWNAYNQEGAATTLSSLGVANYGDSWASGKNPLVFSLENIPNKVAGDIKVKLLYNQATDTWSEFKDLSNVKLGLFGNAYKIGDKQAAWDTPYDVKAPTRSGSKFIWKWTDAELIADGEFVFLQDGAWGGWFLDYTVPNSVGGAAVTEGKIKNAKDVGGADANYRVITAGKYDVTVTVDAKEGGTTVSFVAK</sequence>
<evidence type="ECO:0000256" key="1">
    <source>
        <dbReference type="SAM" id="SignalP"/>
    </source>
</evidence>
<name>A0ABS1KYG9_9BACT</name>
<organism evidence="2 3">
    <name type="scientific">Chryseolinea lacunae</name>
    <dbReference type="NCBI Taxonomy" id="2801331"/>
    <lineage>
        <taxon>Bacteria</taxon>
        <taxon>Pseudomonadati</taxon>
        <taxon>Bacteroidota</taxon>
        <taxon>Cytophagia</taxon>
        <taxon>Cytophagales</taxon>
        <taxon>Fulvivirgaceae</taxon>
        <taxon>Chryseolinea</taxon>
    </lineage>
</organism>
<protein>
    <recommendedName>
        <fullName evidence="4">DUF5115 domain-containing protein</fullName>
    </recommendedName>
</protein>
<feature type="chain" id="PRO_5047131932" description="DUF5115 domain-containing protein" evidence="1">
    <location>
        <begin position="21"/>
        <end position="404"/>
    </location>
</feature>
<keyword evidence="1" id="KW-0732">Signal</keyword>
<dbReference type="PROSITE" id="PS51257">
    <property type="entry name" value="PROKAR_LIPOPROTEIN"/>
    <property type="match status" value="1"/>
</dbReference>
<comment type="caution">
    <text evidence="2">The sequence shown here is derived from an EMBL/GenBank/DDBJ whole genome shotgun (WGS) entry which is preliminary data.</text>
</comment>
<feature type="signal peptide" evidence="1">
    <location>
        <begin position="1"/>
        <end position="20"/>
    </location>
</feature>
<dbReference type="RefSeq" id="WP_202014115.1">
    <property type="nucleotide sequence ID" value="NZ_JAERRB010000011.1"/>
</dbReference>
<gene>
    <name evidence="2" type="ORF">JI741_24715</name>
</gene>
<reference evidence="2 3" key="1">
    <citation type="submission" date="2021-01" db="EMBL/GenBank/DDBJ databases">
        <title>Chryseolinea sp. Jin1 Genome sequencing and assembly.</title>
        <authorList>
            <person name="Kim I."/>
        </authorList>
    </citation>
    <scope>NUCLEOTIDE SEQUENCE [LARGE SCALE GENOMIC DNA]</scope>
    <source>
        <strain evidence="2 3">Jin1</strain>
    </source>
</reference>
<dbReference type="Proteomes" id="UP000613030">
    <property type="component" value="Unassembled WGS sequence"/>
</dbReference>
<proteinExistence type="predicted"/>
<evidence type="ECO:0000313" key="2">
    <source>
        <dbReference type="EMBL" id="MBL0744459.1"/>
    </source>
</evidence>